<evidence type="ECO:0000313" key="5">
    <source>
        <dbReference type="EMBL" id="SPC86231.1"/>
    </source>
</evidence>
<dbReference type="AlphaFoldDB" id="A0A2N9FH07"/>
<dbReference type="InterPro" id="IPR058192">
    <property type="entry name" value="WHD_ROQ1-like"/>
</dbReference>
<evidence type="ECO:0000256" key="3">
    <source>
        <dbReference type="ARBA" id="ARBA00023027"/>
    </source>
</evidence>
<dbReference type="PANTHER" id="PTHR11017">
    <property type="entry name" value="LEUCINE-RICH REPEAT-CONTAINING PROTEIN"/>
    <property type="match status" value="1"/>
</dbReference>
<name>A0A2N9FH07_FAGSY</name>
<dbReference type="PROSITE" id="PS50104">
    <property type="entry name" value="TIR"/>
    <property type="match status" value="1"/>
</dbReference>
<dbReference type="InterPro" id="IPR044974">
    <property type="entry name" value="Disease_R_plants"/>
</dbReference>
<proteinExistence type="predicted"/>
<accession>A0A2N9FH07</accession>
<dbReference type="FunFam" id="3.40.50.10140:FF:000007">
    <property type="entry name" value="Disease resistance protein (TIR-NBS-LRR class)"/>
    <property type="match status" value="1"/>
</dbReference>
<keyword evidence="3" id="KW-0520">NAD</keyword>
<protein>
    <recommendedName>
        <fullName evidence="4">TIR domain-containing protein</fullName>
    </recommendedName>
</protein>
<gene>
    <name evidence="5" type="ORF">FSB_LOCUS14113</name>
</gene>
<reference evidence="5" key="1">
    <citation type="submission" date="2018-02" db="EMBL/GenBank/DDBJ databases">
        <authorList>
            <person name="Cohen D.B."/>
            <person name="Kent A.D."/>
        </authorList>
    </citation>
    <scope>NUCLEOTIDE SEQUENCE</scope>
</reference>
<keyword evidence="2" id="KW-0611">Plant defense</keyword>
<dbReference type="Pfam" id="PF23282">
    <property type="entry name" value="WHD_ROQ1"/>
    <property type="match status" value="1"/>
</dbReference>
<dbReference type="GO" id="GO:0006952">
    <property type="term" value="P:defense response"/>
    <property type="evidence" value="ECO:0007669"/>
    <property type="project" value="UniProtKB-KW"/>
</dbReference>
<dbReference type="InterPro" id="IPR036390">
    <property type="entry name" value="WH_DNA-bd_sf"/>
</dbReference>
<dbReference type="Pfam" id="PF01582">
    <property type="entry name" value="TIR"/>
    <property type="match status" value="1"/>
</dbReference>
<dbReference type="GO" id="GO:0007165">
    <property type="term" value="P:signal transduction"/>
    <property type="evidence" value="ECO:0007669"/>
    <property type="project" value="InterPro"/>
</dbReference>
<evidence type="ECO:0000256" key="2">
    <source>
        <dbReference type="ARBA" id="ARBA00022821"/>
    </source>
</evidence>
<keyword evidence="1" id="KW-0677">Repeat</keyword>
<feature type="domain" description="TIR" evidence="4">
    <location>
        <begin position="9"/>
        <end position="173"/>
    </location>
</feature>
<dbReference type="SUPFAM" id="SSF46785">
    <property type="entry name" value="Winged helix' DNA-binding domain"/>
    <property type="match status" value="1"/>
</dbReference>
<dbReference type="EMBL" id="OIVN01000835">
    <property type="protein sequence ID" value="SPC86231.1"/>
    <property type="molecule type" value="Genomic_DNA"/>
</dbReference>
<sequence>MTFLTNNRWNYDVFLSFRGEDTRYGFTGHLYDVLCRKGFNTFIDDNLHRGEEISVELLRSIESSMISIIVFSENYASSTWCLNELFKILECRNHGQMVLPVFYKVDPSEVRKQERKFGVALAKHEEKFKDKVESWRAALTKAADLSGFPYKDGCTESEIVFIQRIIKEISSTRSNRMQLFVAKYPVGIDSRVEAIELLSDMKSNDVCMVGIHGIGGVDACNLDPEYGIGKLIDKCLITVDQFGQLSMHDLLQQMGREIVQQESEELGNRSRIWCYKDALEVLTRNMGSNKIRSIVLRSAKPITVKLHAKAFKRMKNLKMLIVCNVSICGELKYLPNGLRWLDWPDFSFPLPSTFCPQQLVVLNMPCSHIRLEMLFKQDILSPSLSDDFESKIEGSGSDDEDNDGDIRLPGNEIPKWFNHVSVGNSIFFWVGRKLPKFVICIALELEAQIGGFGSENKFNDSNPFEHNHINVICKIKEWSNTSYSLEPRNLTAIIKGLAVHVECICCPRKSGTLYSPLPSARHGGRSSSVPDNTEPSTLQPFFPTSWHSYMDHEIFNNERVLRLSRETTSNGFHSGVKGFHNDEYDMILSSNAYPIGSLGYDDSDAEECQPPRVLDDTRHNSSPSDLRIPWHTTNGCNLGLGRLIIESTISNEFELGSSSMVHTSVNSHSDFTLYPLSKKMRTS</sequence>
<organism evidence="5">
    <name type="scientific">Fagus sylvatica</name>
    <name type="common">Beechnut</name>
    <dbReference type="NCBI Taxonomy" id="28930"/>
    <lineage>
        <taxon>Eukaryota</taxon>
        <taxon>Viridiplantae</taxon>
        <taxon>Streptophyta</taxon>
        <taxon>Embryophyta</taxon>
        <taxon>Tracheophyta</taxon>
        <taxon>Spermatophyta</taxon>
        <taxon>Magnoliopsida</taxon>
        <taxon>eudicotyledons</taxon>
        <taxon>Gunneridae</taxon>
        <taxon>Pentapetalae</taxon>
        <taxon>rosids</taxon>
        <taxon>fabids</taxon>
        <taxon>Fagales</taxon>
        <taxon>Fagaceae</taxon>
        <taxon>Fagus</taxon>
    </lineage>
</organism>
<dbReference type="PANTHER" id="PTHR11017:SF570">
    <property type="entry name" value="DISEASE RESISTANCE PROTEIN (TIR-NBS CLASS)-RELATED"/>
    <property type="match status" value="1"/>
</dbReference>
<dbReference type="SMART" id="SM00255">
    <property type="entry name" value="TIR"/>
    <property type="match status" value="1"/>
</dbReference>
<dbReference type="SUPFAM" id="SSF52200">
    <property type="entry name" value="Toll/Interleukin receptor TIR domain"/>
    <property type="match status" value="1"/>
</dbReference>
<evidence type="ECO:0000256" key="1">
    <source>
        <dbReference type="ARBA" id="ARBA00022737"/>
    </source>
</evidence>
<dbReference type="Gene3D" id="3.40.50.10140">
    <property type="entry name" value="Toll/interleukin-1 receptor homology (TIR) domain"/>
    <property type="match status" value="1"/>
</dbReference>
<dbReference type="InterPro" id="IPR035897">
    <property type="entry name" value="Toll_tir_struct_dom_sf"/>
</dbReference>
<evidence type="ECO:0000259" key="4">
    <source>
        <dbReference type="PROSITE" id="PS50104"/>
    </source>
</evidence>
<dbReference type="InterPro" id="IPR000157">
    <property type="entry name" value="TIR_dom"/>
</dbReference>